<reference evidence="1" key="2">
    <citation type="submission" date="2021-02" db="EMBL/GenBank/DDBJ databases">
        <authorList>
            <person name="Kimball J.A."/>
            <person name="Haas M.W."/>
            <person name="Macchietto M."/>
            <person name="Kono T."/>
            <person name="Duquette J."/>
            <person name="Shao M."/>
        </authorList>
    </citation>
    <scope>NUCLEOTIDE SEQUENCE</scope>
    <source>
        <tissue evidence="1">Fresh leaf tissue</tissue>
    </source>
</reference>
<keyword evidence="2" id="KW-1185">Reference proteome</keyword>
<dbReference type="Proteomes" id="UP000729402">
    <property type="component" value="Unassembled WGS sequence"/>
</dbReference>
<sequence length="216" mass="24370">MSARTSRRRAPTSSLSFKLKIHYHCPTPIFSPCLQIATAIRFDDALPVFVQVIREYTLNRIWISGFLLDRFGDSYIEIYQLQLQREPHESTRRASDGHCLGVVGRTDADWMFHCPESATHKQPRMHTSVTERSVLAYTANCSTSLSTKVEAASMNFLLEYENSNDGHTILAKHGKYLYFCHLEANPCYCGQSGQEEAVSGVSTLQLTYYKPSGSGM</sequence>
<organism evidence="1 2">
    <name type="scientific">Zizania palustris</name>
    <name type="common">Northern wild rice</name>
    <dbReference type="NCBI Taxonomy" id="103762"/>
    <lineage>
        <taxon>Eukaryota</taxon>
        <taxon>Viridiplantae</taxon>
        <taxon>Streptophyta</taxon>
        <taxon>Embryophyta</taxon>
        <taxon>Tracheophyta</taxon>
        <taxon>Spermatophyta</taxon>
        <taxon>Magnoliopsida</taxon>
        <taxon>Liliopsida</taxon>
        <taxon>Poales</taxon>
        <taxon>Poaceae</taxon>
        <taxon>BOP clade</taxon>
        <taxon>Oryzoideae</taxon>
        <taxon>Oryzeae</taxon>
        <taxon>Zizaniinae</taxon>
        <taxon>Zizania</taxon>
    </lineage>
</organism>
<protein>
    <submittedName>
        <fullName evidence="1">Uncharacterized protein</fullName>
    </submittedName>
</protein>
<accession>A0A8J5RJ09</accession>
<gene>
    <name evidence="1" type="ORF">GUJ93_ZPchr0008g12805</name>
</gene>
<comment type="caution">
    <text evidence="1">The sequence shown here is derived from an EMBL/GenBank/DDBJ whole genome shotgun (WGS) entry which is preliminary data.</text>
</comment>
<evidence type="ECO:0000313" key="2">
    <source>
        <dbReference type="Proteomes" id="UP000729402"/>
    </source>
</evidence>
<evidence type="ECO:0000313" key="1">
    <source>
        <dbReference type="EMBL" id="KAG8047692.1"/>
    </source>
</evidence>
<name>A0A8J5RJ09_ZIZPA</name>
<proteinExistence type="predicted"/>
<reference evidence="1" key="1">
    <citation type="journal article" date="2021" name="bioRxiv">
        <title>Whole Genome Assembly and Annotation of Northern Wild Rice, Zizania palustris L., Supports a Whole Genome Duplication in the Zizania Genus.</title>
        <authorList>
            <person name="Haas M."/>
            <person name="Kono T."/>
            <person name="Macchietto M."/>
            <person name="Millas R."/>
            <person name="McGilp L."/>
            <person name="Shao M."/>
            <person name="Duquette J."/>
            <person name="Hirsch C.N."/>
            <person name="Kimball J."/>
        </authorList>
    </citation>
    <scope>NUCLEOTIDE SEQUENCE</scope>
    <source>
        <tissue evidence="1">Fresh leaf tissue</tissue>
    </source>
</reference>
<dbReference type="AlphaFoldDB" id="A0A8J5RJ09"/>
<dbReference type="EMBL" id="JAAALK010000290">
    <property type="protein sequence ID" value="KAG8047692.1"/>
    <property type="molecule type" value="Genomic_DNA"/>
</dbReference>